<dbReference type="Proteomes" id="UP000290288">
    <property type="component" value="Unassembled WGS sequence"/>
</dbReference>
<proteinExistence type="predicted"/>
<accession>A0A4Q2DDD5</accession>
<dbReference type="Gene3D" id="1.10.510.10">
    <property type="entry name" value="Transferase(Phosphotransferase) domain 1"/>
    <property type="match status" value="1"/>
</dbReference>
<dbReference type="AlphaFoldDB" id="A0A4Q2DDD5"/>
<protein>
    <recommendedName>
        <fullName evidence="2">Fungal-type protein kinase domain-containing protein</fullName>
    </recommendedName>
</protein>
<dbReference type="InterPro" id="IPR040976">
    <property type="entry name" value="Pkinase_fungal"/>
</dbReference>
<sequence length="745" mass="82826">MSSSDDATVFWAAAPNSLEERALNELVQDLGHNVPETNALWATSLYLDLATDAAIEKFLKESGEYHGGMWRRVPESPKHKSELSGPLCDLVNSIIRHFRVSEANALREAINTHTTPFKREAVDAAYFSTLPDVAVKASGPSFSLPKGASLGFPNVSACFIVKLNAEPANVLDDLAQTAGFAKQMFVYQPNRLFFRSLVLTEHQARLFHFDRSGAQYTPPFNIHDKPHMFIRLILGLCATKEGILGLDDSIQWSTGPDGRKASGTLKTVGPDNSVVTYDLVMNESPFVRTCIRGRGTICWPVTNAHGDKFVVKEQWITGSRTPEFELLGDAKDLPGVCHMVSCEDNRSQTKEYRGNTELFDKDAFQNRRAVRIIMKAYGPSIEKFSSVEQVLATLRDAIAAHKALLSRNIVHRDISPNNVLQGAPGAEEGSRGVLVDLDMAFRRNKLAAQNRADFKIGTRMFQSLMVLRTWEMEQREISAHDYLDDLEAFFWLFSYLLLTYKADGKRAPANHMQKRVSSWLNGPTLAYAAKYTFLYSTRSAAETQRVMDGGWHYSCSGLFVEFRDYMGKLATEKEDLLFAELGEPEVAGELPDKFSTLLEHVDEHYDHILGLFDVALGRAKEDKKTAQTQDSAPSVPQVTPIPSDTPTRAPVAAKDVPTAPPLAVSPPSRSSQSTLTSPCETLKTSPLTHPSPSRSSKRRSEEAELDESPADVKRACPPSRRPLRAVIDPTLHVLSSVYQYCIKWL</sequence>
<dbReference type="SUPFAM" id="SSF56112">
    <property type="entry name" value="Protein kinase-like (PK-like)"/>
    <property type="match status" value="1"/>
</dbReference>
<dbReference type="PANTHER" id="PTHR38248">
    <property type="entry name" value="FUNK1 6"/>
    <property type="match status" value="1"/>
</dbReference>
<organism evidence="3 4">
    <name type="scientific">Candolleomyces aberdarensis</name>
    <dbReference type="NCBI Taxonomy" id="2316362"/>
    <lineage>
        <taxon>Eukaryota</taxon>
        <taxon>Fungi</taxon>
        <taxon>Dikarya</taxon>
        <taxon>Basidiomycota</taxon>
        <taxon>Agaricomycotina</taxon>
        <taxon>Agaricomycetes</taxon>
        <taxon>Agaricomycetidae</taxon>
        <taxon>Agaricales</taxon>
        <taxon>Agaricineae</taxon>
        <taxon>Psathyrellaceae</taxon>
        <taxon>Candolleomyces</taxon>
    </lineage>
</organism>
<evidence type="ECO:0000313" key="3">
    <source>
        <dbReference type="EMBL" id="RXW17052.1"/>
    </source>
</evidence>
<name>A0A4Q2DDD5_9AGAR</name>
<dbReference type="OrthoDB" id="5584477at2759"/>
<feature type="compositionally biased region" description="Polar residues" evidence="1">
    <location>
        <begin position="626"/>
        <end position="646"/>
    </location>
</feature>
<dbReference type="EMBL" id="SDEE01000376">
    <property type="protein sequence ID" value="RXW17052.1"/>
    <property type="molecule type" value="Genomic_DNA"/>
</dbReference>
<evidence type="ECO:0000259" key="2">
    <source>
        <dbReference type="Pfam" id="PF17667"/>
    </source>
</evidence>
<dbReference type="InterPro" id="IPR011009">
    <property type="entry name" value="Kinase-like_dom_sf"/>
</dbReference>
<gene>
    <name evidence="3" type="ORF">EST38_g8801</name>
</gene>
<keyword evidence="4" id="KW-1185">Reference proteome</keyword>
<feature type="domain" description="Fungal-type protein kinase" evidence="2">
    <location>
        <begin position="150"/>
        <end position="495"/>
    </location>
</feature>
<dbReference type="Pfam" id="PF17667">
    <property type="entry name" value="Pkinase_fungal"/>
    <property type="match status" value="1"/>
</dbReference>
<feature type="region of interest" description="Disordered" evidence="1">
    <location>
        <begin position="622"/>
        <end position="717"/>
    </location>
</feature>
<evidence type="ECO:0000256" key="1">
    <source>
        <dbReference type="SAM" id="MobiDB-lite"/>
    </source>
</evidence>
<comment type="caution">
    <text evidence="3">The sequence shown here is derived from an EMBL/GenBank/DDBJ whole genome shotgun (WGS) entry which is preliminary data.</text>
</comment>
<reference evidence="3 4" key="1">
    <citation type="submission" date="2019-01" db="EMBL/GenBank/DDBJ databases">
        <title>Draft genome sequence of Psathyrella aberdarensis IHI B618.</title>
        <authorList>
            <person name="Buettner E."/>
            <person name="Kellner H."/>
        </authorList>
    </citation>
    <scope>NUCLEOTIDE SEQUENCE [LARGE SCALE GENOMIC DNA]</scope>
    <source>
        <strain evidence="3 4">IHI B618</strain>
    </source>
</reference>
<evidence type="ECO:0000313" key="4">
    <source>
        <dbReference type="Proteomes" id="UP000290288"/>
    </source>
</evidence>
<dbReference type="PANTHER" id="PTHR38248:SF2">
    <property type="entry name" value="FUNK1 11"/>
    <property type="match status" value="1"/>
</dbReference>
<feature type="compositionally biased region" description="Polar residues" evidence="1">
    <location>
        <begin position="667"/>
        <end position="688"/>
    </location>
</feature>